<dbReference type="AlphaFoldDB" id="A0A852T0A6"/>
<protein>
    <submittedName>
        <fullName evidence="3">Pimeloyl-ACP methyl ester carboxylesterase</fullName>
    </submittedName>
</protein>
<gene>
    <name evidence="3" type="ORF">BJ963_002495</name>
</gene>
<keyword evidence="4" id="KW-1185">Reference proteome</keyword>
<proteinExistence type="predicted"/>
<dbReference type="Proteomes" id="UP000589620">
    <property type="component" value="Unassembled WGS sequence"/>
</dbReference>
<feature type="domain" description="DUF1023" evidence="2">
    <location>
        <begin position="178"/>
        <end position="335"/>
    </location>
</feature>
<dbReference type="InterPro" id="IPR010427">
    <property type="entry name" value="DUF1023"/>
</dbReference>
<dbReference type="RefSeq" id="WP_179457037.1">
    <property type="nucleotide sequence ID" value="NZ_BAAAPX010000001.1"/>
</dbReference>
<name>A0A852T0A6_9MICO</name>
<accession>A0A852T0A6</accession>
<sequence length="461" mass="48360">MATPRQRPEPARRAHPRRRAVLAVVLALAAVFAALVAPAAVRSSTAAELRAFARLDAAGMEAMVRAQPERLFELANAAAGETAREWPALPRDQRAQLERLLPAFIGNLDGVPYSTRDRANRHALQQSLTSARARAASAADGTADRLSLAAYTAIHAALSPKSRPARHLVEFVAGARPTAAISVGDVGTAAMVTWLVPGMGTYTTDMQLWTLAAQNVWDAQRAAGAPANHAVIAWMGYVVPPVGVDAALGEYAAAGAPLLTEAIQGVRAVRRAHIPTLNVVAHSYGTTMSADALADTPLGINAFVMLGSAGIEETIPTAAALHAKAVYAGEAVTDDEADLGRVSRTDPREPAFGARVMPVDGDPAQGLLPVTGHAPILHSSYNDDIASPVWTAIPSLAAREAAYRRHLSEHGYLDAGTQSLAEVGRATATVLTSGPHRTVRADDRGNNALALPTLPPRTMKD</sequence>
<evidence type="ECO:0000259" key="2">
    <source>
        <dbReference type="Pfam" id="PF06259"/>
    </source>
</evidence>
<evidence type="ECO:0000256" key="1">
    <source>
        <dbReference type="SAM" id="MobiDB-lite"/>
    </source>
</evidence>
<organism evidence="3 4">
    <name type="scientific">Leifsonia soli</name>
    <dbReference type="NCBI Taxonomy" id="582665"/>
    <lineage>
        <taxon>Bacteria</taxon>
        <taxon>Bacillati</taxon>
        <taxon>Actinomycetota</taxon>
        <taxon>Actinomycetes</taxon>
        <taxon>Micrococcales</taxon>
        <taxon>Microbacteriaceae</taxon>
        <taxon>Leifsonia</taxon>
    </lineage>
</organism>
<comment type="caution">
    <text evidence="3">The sequence shown here is derived from an EMBL/GenBank/DDBJ whole genome shotgun (WGS) entry which is preliminary data.</text>
</comment>
<feature type="region of interest" description="Disordered" evidence="1">
    <location>
        <begin position="436"/>
        <end position="461"/>
    </location>
</feature>
<reference evidence="3 4" key="1">
    <citation type="submission" date="2020-07" db="EMBL/GenBank/DDBJ databases">
        <title>Sequencing the genomes of 1000 actinobacteria strains.</title>
        <authorList>
            <person name="Klenk H.-P."/>
        </authorList>
    </citation>
    <scope>NUCLEOTIDE SEQUENCE [LARGE SCALE GENOMIC DNA]</scope>
    <source>
        <strain evidence="3 4">DSM 23871</strain>
    </source>
</reference>
<dbReference type="Pfam" id="PF06259">
    <property type="entry name" value="Abhydrolase_8"/>
    <property type="match status" value="1"/>
</dbReference>
<evidence type="ECO:0000313" key="3">
    <source>
        <dbReference type="EMBL" id="NYD74976.1"/>
    </source>
</evidence>
<dbReference type="EMBL" id="JACCBJ010000001">
    <property type="protein sequence ID" value="NYD74976.1"/>
    <property type="molecule type" value="Genomic_DNA"/>
</dbReference>
<evidence type="ECO:0000313" key="4">
    <source>
        <dbReference type="Proteomes" id="UP000589620"/>
    </source>
</evidence>